<dbReference type="EMBL" id="MUIO01000172">
    <property type="protein sequence ID" value="ORC53322.1"/>
    <property type="molecule type" value="Genomic_DNA"/>
</dbReference>
<evidence type="ECO:0000313" key="3">
    <source>
        <dbReference type="Proteomes" id="UP000192815"/>
    </source>
</evidence>
<dbReference type="OrthoDB" id="6425046at2"/>
<dbReference type="InterPro" id="IPR056133">
    <property type="entry name" value="DUF7716"/>
</dbReference>
<dbReference type="Proteomes" id="UP000192815">
    <property type="component" value="Unassembled WGS sequence"/>
</dbReference>
<evidence type="ECO:0000313" key="2">
    <source>
        <dbReference type="EMBL" id="ORC53322.1"/>
    </source>
</evidence>
<dbReference type="AlphaFoldDB" id="A0A1X0MZH9"/>
<name>A0A1X0MZH9_9PSED</name>
<accession>A0A1X0MZH9</accession>
<keyword evidence="3" id="KW-1185">Reference proteome</keyword>
<organism evidence="2 3">
    <name type="scientific">Pseudomonas floridensis</name>
    <dbReference type="NCBI Taxonomy" id="1958950"/>
    <lineage>
        <taxon>Bacteria</taxon>
        <taxon>Pseudomonadati</taxon>
        <taxon>Pseudomonadota</taxon>
        <taxon>Gammaproteobacteria</taxon>
        <taxon>Pseudomonadales</taxon>
        <taxon>Pseudomonadaceae</taxon>
        <taxon>Pseudomonas</taxon>
    </lineage>
</organism>
<dbReference type="RefSeq" id="WP_083186354.1">
    <property type="nucleotide sequence ID" value="NZ_MUIO01000172.1"/>
</dbReference>
<dbReference type="Pfam" id="PF24832">
    <property type="entry name" value="DUF7716"/>
    <property type="match status" value="1"/>
</dbReference>
<feature type="domain" description="DUF7716" evidence="1">
    <location>
        <begin position="5"/>
        <end position="101"/>
    </location>
</feature>
<protein>
    <recommendedName>
        <fullName evidence="1">DUF7716 domain-containing protein</fullName>
    </recommendedName>
</protein>
<comment type="caution">
    <text evidence="2">The sequence shown here is derived from an EMBL/GenBank/DDBJ whole genome shotgun (WGS) entry which is preliminary data.</text>
</comment>
<evidence type="ECO:0000259" key="1">
    <source>
        <dbReference type="Pfam" id="PF24832"/>
    </source>
</evidence>
<gene>
    <name evidence="2" type="ORF">BZK31_27610</name>
</gene>
<proteinExistence type="predicted"/>
<reference evidence="3" key="1">
    <citation type="submission" date="2017-02" db="EMBL/GenBank/DDBJ databases">
        <title>Pseudomonas floridae sp. nov., a novel pathogenic bacterial species isolated from tomato.</title>
        <authorList>
            <person name="Timilsina S."/>
            <person name="Vallad G.E."/>
            <person name="Jones J.B."/>
        </authorList>
    </citation>
    <scope>NUCLEOTIDE SEQUENCE [LARGE SCALE GENOMIC DNA]</scope>
    <source>
        <strain evidence="3">GEV388</strain>
    </source>
</reference>
<sequence>MKKYSIRQVLKEISDMPDGWFYLPDGEWKLDTEGSFSLDSRDFSPDSKDYLPPQVITEGWKETLDTPMIEDVIFNVNEQIASPTIEDYFEAFKYYYENDAFKIF</sequence>